<evidence type="ECO:0000256" key="2">
    <source>
        <dbReference type="ARBA" id="ARBA00022824"/>
    </source>
</evidence>
<dbReference type="Gene3D" id="3.40.30.10">
    <property type="entry name" value="Glutaredoxin"/>
    <property type="match status" value="1"/>
</dbReference>
<dbReference type="SMART" id="SM00594">
    <property type="entry name" value="UAS"/>
    <property type="match status" value="1"/>
</dbReference>
<evidence type="ECO:0000256" key="4">
    <source>
        <dbReference type="SAM" id="MobiDB-lite"/>
    </source>
</evidence>
<keyword evidence="3" id="KW-0175">Coiled coil</keyword>
<feature type="compositionally biased region" description="Polar residues" evidence="4">
    <location>
        <begin position="83"/>
        <end position="106"/>
    </location>
</feature>
<dbReference type="CDD" id="cd01767">
    <property type="entry name" value="UBX"/>
    <property type="match status" value="1"/>
</dbReference>
<dbReference type="PANTHER" id="PTHR23322:SF1">
    <property type="entry name" value="FAS-ASSOCIATED FACTOR 2"/>
    <property type="match status" value="1"/>
</dbReference>
<evidence type="ECO:0000256" key="1">
    <source>
        <dbReference type="ARBA" id="ARBA00004240"/>
    </source>
</evidence>
<dbReference type="Gene3D" id="3.10.20.90">
    <property type="entry name" value="Phosphatidylinositol 3-kinase Catalytic Subunit, Chain A, domain 1"/>
    <property type="match status" value="1"/>
</dbReference>
<dbReference type="AlphaFoldDB" id="A0AAF5CX78"/>
<feature type="region of interest" description="Disordered" evidence="4">
    <location>
        <begin position="78"/>
        <end position="106"/>
    </location>
</feature>
<dbReference type="PROSITE" id="PS50033">
    <property type="entry name" value="UBX"/>
    <property type="match status" value="1"/>
</dbReference>
<evidence type="ECO:0000313" key="7">
    <source>
        <dbReference type="WBParaSite" id="TCONS_00003337.p1"/>
    </source>
</evidence>
<dbReference type="GO" id="GO:0005783">
    <property type="term" value="C:endoplasmic reticulum"/>
    <property type="evidence" value="ECO:0007669"/>
    <property type="project" value="UniProtKB-SubCell"/>
</dbReference>
<proteinExistence type="predicted"/>
<dbReference type="InterPro" id="IPR001012">
    <property type="entry name" value="UBX_dom"/>
</dbReference>
<accession>A0AAF5CX78</accession>
<dbReference type="Pfam" id="PF14555">
    <property type="entry name" value="UBA_4"/>
    <property type="match status" value="1"/>
</dbReference>
<evidence type="ECO:0000313" key="6">
    <source>
        <dbReference type="Proteomes" id="UP000035681"/>
    </source>
</evidence>
<dbReference type="InterPro" id="IPR036249">
    <property type="entry name" value="Thioredoxin-like_sf"/>
</dbReference>
<feature type="domain" description="UBX" evidence="5">
    <location>
        <begin position="376"/>
        <end position="428"/>
    </location>
</feature>
<feature type="region of interest" description="Disordered" evidence="4">
    <location>
        <begin position="311"/>
        <end position="348"/>
    </location>
</feature>
<dbReference type="Proteomes" id="UP000035681">
    <property type="component" value="Unplaced"/>
</dbReference>
<dbReference type="InterPro" id="IPR049483">
    <property type="entry name" value="FAF1_2-like_UAS"/>
</dbReference>
<sequence>MIIDLMYSLTIMSNIDEEEDHNILIKNFTEVCCVDHTSAQIFLHKYRWNFERAVQKYYQNNGVPDSDTDTEETALRHRRPVQNLPQSEVHTESPSPIPQQNEDASSRGWSGSIFSILTISPRFFFSIVSWIFDFVKSLFFSTPLAVTNPLEDVDSFIKSFSEEYTPTQTIPFINNTYNEAVKMSRCDLKFLLVYLHSPSHQDTEVFCKNVLCNDTFIKFLKDNDILLWGASVKTQEGYKVAMALRENVFPYLGVIAMKEQKMVLVQRITGITDVSTVISYLEFGINKNKRFFEIARMEKIQREQEIQLRKDQEREYQRTLATDRAKKNERQRKETEKAEQERKEKEIQEKKLDKKRRLEQKIDEIRNSILEEPEKNVDGTVTVNIRYPNGKSFTHRFYENDSLERLFNAAIIHEECPRDFTLICSYPRSAITCAPEWYREFSTCQTFNNADRKILTFKEKGYTKSLGVLVNDNDA</sequence>
<reference evidence="7" key="1">
    <citation type="submission" date="2024-02" db="UniProtKB">
        <authorList>
            <consortium name="WormBaseParasite"/>
        </authorList>
    </citation>
    <scope>IDENTIFICATION</scope>
</reference>
<comment type="subcellular location">
    <subcellularLocation>
        <location evidence="1">Endoplasmic reticulum</location>
    </subcellularLocation>
</comment>
<organism evidence="6 7">
    <name type="scientific">Strongyloides stercoralis</name>
    <name type="common">Threadworm</name>
    <dbReference type="NCBI Taxonomy" id="6248"/>
    <lineage>
        <taxon>Eukaryota</taxon>
        <taxon>Metazoa</taxon>
        <taxon>Ecdysozoa</taxon>
        <taxon>Nematoda</taxon>
        <taxon>Chromadorea</taxon>
        <taxon>Rhabditida</taxon>
        <taxon>Tylenchina</taxon>
        <taxon>Panagrolaimomorpha</taxon>
        <taxon>Strongyloidoidea</taxon>
        <taxon>Strongyloididae</taxon>
        <taxon>Strongyloides</taxon>
    </lineage>
</organism>
<protein>
    <submittedName>
        <fullName evidence="7">UBX domain-containing protein</fullName>
    </submittedName>
</protein>
<dbReference type="InterPro" id="IPR050730">
    <property type="entry name" value="UBX_domain-protein"/>
</dbReference>
<dbReference type="GO" id="GO:0043130">
    <property type="term" value="F:ubiquitin binding"/>
    <property type="evidence" value="ECO:0007669"/>
    <property type="project" value="TreeGrafter"/>
</dbReference>
<dbReference type="InterPro" id="IPR006577">
    <property type="entry name" value="UAS"/>
</dbReference>
<dbReference type="Pfam" id="PF21021">
    <property type="entry name" value="FAF1"/>
    <property type="match status" value="1"/>
</dbReference>
<dbReference type="Gene3D" id="1.10.8.10">
    <property type="entry name" value="DNA helicase RuvA subunit, C-terminal domain"/>
    <property type="match status" value="1"/>
</dbReference>
<dbReference type="SUPFAM" id="SSF52833">
    <property type="entry name" value="Thioredoxin-like"/>
    <property type="match status" value="1"/>
</dbReference>
<dbReference type="InterPro" id="IPR029071">
    <property type="entry name" value="Ubiquitin-like_domsf"/>
</dbReference>
<evidence type="ECO:0000256" key="3">
    <source>
        <dbReference type="ARBA" id="ARBA00023054"/>
    </source>
</evidence>
<dbReference type="WBParaSite" id="TCONS_00003337.p1">
    <property type="protein sequence ID" value="TCONS_00003337.p1"/>
    <property type="gene ID" value="XLOC_003076"/>
</dbReference>
<dbReference type="SUPFAM" id="SSF46934">
    <property type="entry name" value="UBA-like"/>
    <property type="match status" value="1"/>
</dbReference>
<name>A0AAF5CX78_STRER</name>
<keyword evidence="2" id="KW-0256">Endoplasmic reticulum</keyword>
<dbReference type="SUPFAM" id="SSF54236">
    <property type="entry name" value="Ubiquitin-like"/>
    <property type="match status" value="1"/>
</dbReference>
<dbReference type="PANTHER" id="PTHR23322">
    <property type="entry name" value="FAS-ASSOCIATED PROTEIN"/>
    <property type="match status" value="1"/>
</dbReference>
<dbReference type="InterPro" id="IPR009060">
    <property type="entry name" value="UBA-like_sf"/>
</dbReference>
<dbReference type="GO" id="GO:0036503">
    <property type="term" value="P:ERAD pathway"/>
    <property type="evidence" value="ECO:0007669"/>
    <property type="project" value="TreeGrafter"/>
</dbReference>
<keyword evidence="6" id="KW-1185">Reference proteome</keyword>
<evidence type="ECO:0000259" key="5">
    <source>
        <dbReference type="PROSITE" id="PS50033"/>
    </source>
</evidence>
<dbReference type="Pfam" id="PF00789">
    <property type="entry name" value="UBX"/>
    <property type="match status" value="1"/>
</dbReference>